<dbReference type="AlphaFoldDB" id="A0A6M8U5U6"/>
<proteinExistence type="predicted"/>
<organism evidence="1 2">
    <name type="scientific">Paramixta manurensis</name>
    <dbReference type="NCBI Taxonomy" id="2740817"/>
    <lineage>
        <taxon>Bacteria</taxon>
        <taxon>Pseudomonadati</taxon>
        <taxon>Pseudomonadota</taxon>
        <taxon>Gammaproteobacteria</taxon>
        <taxon>Enterobacterales</taxon>
        <taxon>Erwiniaceae</taxon>
        <taxon>Paramixta</taxon>
    </lineage>
</organism>
<sequence>MADERCLTTDLYALIGSAAGEFIADDRAFGIHDLILTLHTRQSGLKEGECRQLYDSVIRLLAGLMH</sequence>
<dbReference type="Proteomes" id="UP000505325">
    <property type="component" value="Chromosome"/>
</dbReference>
<accession>A0A6M8U5U6</accession>
<protein>
    <submittedName>
        <fullName evidence="1">Uncharacterized protein</fullName>
    </submittedName>
</protein>
<gene>
    <name evidence="1" type="ORF">PMPD1_1062</name>
</gene>
<evidence type="ECO:0000313" key="2">
    <source>
        <dbReference type="Proteomes" id="UP000505325"/>
    </source>
</evidence>
<name>A0A6M8U5U6_9GAMM</name>
<evidence type="ECO:0000313" key="1">
    <source>
        <dbReference type="EMBL" id="QKJ86028.1"/>
    </source>
</evidence>
<dbReference type="KEGG" id="pmak:PMPD1_1062"/>
<reference evidence="1 2" key="1">
    <citation type="submission" date="2020-06" db="EMBL/GenBank/DDBJ databases">
        <title>Genome sequence of Paramixta manurensis strain PD-1.</title>
        <authorList>
            <person name="Lee C.W."/>
            <person name="Kim J."/>
        </authorList>
    </citation>
    <scope>NUCLEOTIDE SEQUENCE [LARGE SCALE GENOMIC DNA]</scope>
    <source>
        <strain evidence="1 2">PD-1</strain>
    </source>
</reference>
<keyword evidence="2" id="KW-1185">Reference proteome</keyword>
<dbReference type="EMBL" id="CP054212">
    <property type="protein sequence ID" value="QKJ86028.1"/>
    <property type="molecule type" value="Genomic_DNA"/>
</dbReference>